<reference evidence="6" key="3">
    <citation type="submission" date="2018-08" db="UniProtKB">
        <authorList>
            <consortium name="EnsemblPlants"/>
        </authorList>
    </citation>
    <scope>IDENTIFICATION</scope>
    <source>
        <strain evidence="6">cv. Bd21</strain>
    </source>
</reference>
<keyword evidence="1" id="KW-0346">Stress response</keyword>
<organism evidence="5">
    <name type="scientific">Brachypodium distachyon</name>
    <name type="common">Purple false brome</name>
    <name type="synonym">Trachynia distachya</name>
    <dbReference type="NCBI Taxonomy" id="15368"/>
    <lineage>
        <taxon>Eukaryota</taxon>
        <taxon>Viridiplantae</taxon>
        <taxon>Streptophyta</taxon>
        <taxon>Embryophyta</taxon>
        <taxon>Tracheophyta</taxon>
        <taxon>Spermatophyta</taxon>
        <taxon>Magnoliopsida</taxon>
        <taxon>Liliopsida</taxon>
        <taxon>Poales</taxon>
        <taxon>Poaceae</taxon>
        <taxon>BOP clade</taxon>
        <taxon>Pooideae</taxon>
        <taxon>Stipodae</taxon>
        <taxon>Brachypodieae</taxon>
        <taxon>Brachypodium</taxon>
    </lineage>
</organism>
<reference evidence="5" key="2">
    <citation type="submission" date="2017-06" db="EMBL/GenBank/DDBJ databases">
        <title>WGS assembly of Brachypodium distachyon.</title>
        <authorList>
            <consortium name="The International Brachypodium Initiative"/>
            <person name="Lucas S."/>
            <person name="Harmon-Smith M."/>
            <person name="Lail K."/>
            <person name="Tice H."/>
            <person name="Grimwood J."/>
            <person name="Bruce D."/>
            <person name="Barry K."/>
            <person name="Shu S."/>
            <person name="Lindquist E."/>
            <person name="Wang M."/>
            <person name="Pitluck S."/>
            <person name="Vogel J.P."/>
            <person name="Garvin D.F."/>
            <person name="Mockler T.C."/>
            <person name="Schmutz J."/>
            <person name="Rokhsar D."/>
            <person name="Bevan M.W."/>
        </authorList>
    </citation>
    <scope>NUCLEOTIDE SEQUENCE</scope>
    <source>
        <strain evidence="5">Bd21</strain>
    </source>
</reference>
<dbReference type="OMA" id="CCAINPK"/>
<dbReference type="OrthoDB" id="1431247at2759"/>
<protein>
    <recommendedName>
        <fullName evidence="4">SHSP domain-containing protein</fullName>
    </recommendedName>
</protein>
<feature type="domain" description="SHSP" evidence="4">
    <location>
        <begin position="67"/>
        <end position="170"/>
    </location>
</feature>
<evidence type="ECO:0000259" key="4">
    <source>
        <dbReference type="PROSITE" id="PS01031"/>
    </source>
</evidence>
<comment type="similarity">
    <text evidence="2 3">Belongs to the small heat shock protein (HSP20) family.</text>
</comment>
<dbReference type="PROSITE" id="PS01031">
    <property type="entry name" value="SHSP"/>
    <property type="match status" value="1"/>
</dbReference>
<evidence type="ECO:0000256" key="2">
    <source>
        <dbReference type="PROSITE-ProRule" id="PRU00285"/>
    </source>
</evidence>
<dbReference type="InterPro" id="IPR002068">
    <property type="entry name" value="A-crystallin/Hsp20_dom"/>
</dbReference>
<dbReference type="Proteomes" id="UP000008810">
    <property type="component" value="Chromosome 3"/>
</dbReference>
<reference evidence="5 6" key="1">
    <citation type="journal article" date="2010" name="Nature">
        <title>Genome sequencing and analysis of the model grass Brachypodium distachyon.</title>
        <authorList>
            <consortium name="International Brachypodium Initiative"/>
        </authorList>
    </citation>
    <scope>NUCLEOTIDE SEQUENCE [LARGE SCALE GENOMIC DNA]</scope>
    <source>
        <strain evidence="5 6">Bd21</strain>
    </source>
</reference>
<dbReference type="eggNOG" id="KOG0710">
    <property type="taxonomic scope" value="Eukaryota"/>
</dbReference>
<name>I1I2V9_BRADI</name>
<dbReference type="InterPro" id="IPR044587">
    <property type="entry name" value="HSP21-like"/>
</dbReference>
<dbReference type="Pfam" id="PF00011">
    <property type="entry name" value="HSP20"/>
    <property type="match status" value="1"/>
</dbReference>
<dbReference type="CDD" id="cd06464">
    <property type="entry name" value="ACD_sHsps-like"/>
    <property type="match status" value="1"/>
</dbReference>
<dbReference type="EMBL" id="CM000882">
    <property type="protein sequence ID" value="KQJ96078.1"/>
    <property type="molecule type" value="Genomic_DNA"/>
</dbReference>
<dbReference type="Gene3D" id="2.60.40.790">
    <property type="match status" value="1"/>
</dbReference>
<dbReference type="GeneID" id="100833282"/>
<evidence type="ECO:0000313" key="6">
    <source>
        <dbReference type="EnsemblPlants" id="KQJ96078"/>
    </source>
</evidence>
<evidence type="ECO:0000256" key="1">
    <source>
        <dbReference type="ARBA" id="ARBA00023016"/>
    </source>
</evidence>
<dbReference type="AlphaFoldDB" id="I1I2V9"/>
<dbReference type="GO" id="GO:0009408">
    <property type="term" value="P:response to heat"/>
    <property type="evidence" value="ECO:0007669"/>
    <property type="project" value="InterPro"/>
</dbReference>
<evidence type="ECO:0000313" key="7">
    <source>
        <dbReference type="Proteomes" id="UP000008810"/>
    </source>
</evidence>
<dbReference type="SUPFAM" id="SSF49764">
    <property type="entry name" value="HSP20-like chaperones"/>
    <property type="match status" value="1"/>
</dbReference>
<keyword evidence="7" id="KW-1185">Reference proteome</keyword>
<accession>I1I2V9</accession>
<dbReference type="PANTHER" id="PTHR46733">
    <property type="entry name" value="26.5 KDA HEAT SHOCK PROTEIN, MITOCHONDRIAL"/>
    <property type="match status" value="1"/>
</dbReference>
<sequence>MSTVTSCNLLGLGAAPPSSSGGRLLGPWKAATVALPSFQRKSSSLCFANNPKALQPFSISPFALVHPVPTKPGERWQMKEEAETVSMQFDVPGLSKEDLVVELDEDVLVVKKRLDPSREPVHDGGVCARLLVPAGYTREDVRAELASGKLTVTIAKVKAHARRRINVDIKQL</sequence>
<dbReference type="HOGENOM" id="CLU_121664_0_0_1"/>
<gene>
    <name evidence="6" type="primary">LOC100833282</name>
    <name evidence="5" type="ORF">BRADI_3g20830v3</name>
</gene>
<dbReference type="Gramene" id="KQJ96078">
    <property type="protein sequence ID" value="KQJ96078"/>
    <property type="gene ID" value="BRADI_3g20830v3"/>
</dbReference>
<dbReference type="STRING" id="15368.I1I2V9"/>
<evidence type="ECO:0000256" key="3">
    <source>
        <dbReference type="RuleBase" id="RU003616"/>
    </source>
</evidence>
<dbReference type="FunCoup" id="I1I2V9">
    <property type="interactions" value="344"/>
</dbReference>
<evidence type="ECO:0000313" key="5">
    <source>
        <dbReference type="EMBL" id="KQJ96078.1"/>
    </source>
</evidence>
<dbReference type="KEGG" id="bdi:100833282"/>
<dbReference type="EnsemblPlants" id="KQJ96078">
    <property type="protein sequence ID" value="KQJ96078"/>
    <property type="gene ID" value="BRADI_3g20830v3"/>
</dbReference>
<proteinExistence type="inferred from homology"/>
<dbReference type="RefSeq" id="XP_003571649.1">
    <property type="nucleotide sequence ID" value="XM_003571601.4"/>
</dbReference>
<dbReference type="PANTHER" id="PTHR46733:SF5">
    <property type="entry name" value="HSP20_ALPHA CRYSTALLIN FAMILY PROTEIN, EXPRESSED"/>
    <property type="match status" value="1"/>
</dbReference>
<dbReference type="InterPro" id="IPR008978">
    <property type="entry name" value="HSP20-like_chaperone"/>
</dbReference>